<accession>A0A7L2ECU6</accession>
<evidence type="ECO:0000313" key="1">
    <source>
        <dbReference type="EMBL" id="NXQ59320.1"/>
    </source>
</evidence>
<comment type="caution">
    <text evidence="1">The sequence shown here is derived from an EMBL/GenBank/DDBJ whole genome shotgun (WGS) entry which is preliminary data.</text>
</comment>
<reference evidence="1 2" key="1">
    <citation type="submission" date="2019-09" db="EMBL/GenBank/DDBJ databases">
        <title>Bird 10,000 Genomes (B10K) Project - Family phase.</title>
        <authorList>
            <person name="Zhang G."/>
        </authorList>
    </citation>
    <scope>NUCLEOTIDE SEQUENCE [LARGE SCALE GENOMIC DNA]</scope>
    <source>
        <strain evidence="1">B10K-DU-011-42</strain>
        <tissue evidence="1">Muscle</tissue>
    </source>
</reference>
<feature type="non-terminal residue" evidence="1">
    <location>
        <position position="1"/>
    </location>
</feature>
<protein>
    <submittedName>
        <fullName evidence="1">NADC pyrophosphorylase</fullName>
    </submittedName>
</protein>
<feature type="non-terminal residue" evidence="1">
    <location>
        <position position="77"/>
    </location>
</feature>
<dbReference type="Proteomes" id="UP000554720">
    <property type="component" value="Unassembled WGS sequence"/>
</dbReference>
<dbReference type="AlphaFoldDB" id="A0A7L2ECU6"/>
<name>A0A7L2ECU6_ANTMN</name>
<keyword evidence="2" id="KW-1185">Reference proteome</keyword>
<dbReference type="EMBL" id="VWYI01029370">
    <property type="protein sequence ID" value="NXQ59320.1"/>
    <property type="molecule type" value="Genomic_DNA"/>
</dbReference>
<organism evidence="1 2">
    <name type="scientific">Anthoscopus minutus</name>
    <name type="common">Southern penduline-tit</name>
    <dbReference type="NCBI Taxonomy" id="156561"/>
    <lineage>
        <taxon>Eukaryota</taxon>
        <taxon>Metazoa</taxon>
        <taxon>Chordata</taxon>
        <taxon>Craniata</taxon>
        <taxon>Vertebrata</taxon>
        <taxon>Euteleostomi</taxon>
        <taxon>Archelosauria</taxon>
        <taxon>Archosauria</taxon>
        <taxon>Dinosauria</taxon>
        <taxon>Saurischia</taxon>
        <taxon>Theropoda</taxon>
        <taxon>Coelurosauria</taxon>
        <taxon>Aves</taxon>
        <taxon>Neognathae</taxon>
        <taxon>Neoaves</taxon>
        <taxon>Telluraves</taxon>
        <taxon>Australaves</taxon>
        <taxon>Passeriformes</taxon>
        <taxon>Paridae</taxon>
        <taxon>Anthoscopus</taxon>
    </lineage>
</organism>
<sequence>SSADEALVAVGAGADTVLLDNLACQVIPRTGGGLIMVGPRWGVVLGTLPQFMGPYTDAVSMEYLPLSAPTLDFALQV</sequence>
<gene>
    <name evidence="1" type="primary">Qprt_1</name>
    <name evidence="1" type="ORF">ANTMIN_R14016</name>
</gene>
<dbReference type="OrthoDB" id="10067394at2759"/>
<evidence type="ECO:0000313" key="2">
    <source>
        <dbReference type="Proteomes" id="UP000554720"/>
    </source>
</evidence>
<proteinExistence type="predicted"/>